<proteinExistence type="predicted"/>
<evidence type="ECO:0000313" key="2">
    <source>
        <dbReference type="Proteomes" id="UP000038200"/>
    </source>
</evidence>
<sequence length="119" mass="14218">MERIYKSCKYYKKEKQNPFIDSDKLKARFWEGEKIFCEECEVNEKYYNIMLKELNLSIRKGNVTGKLLSPSMPIEEKVILFFIDLWNGKWFPYEIDVILGNVVKNGAFLIDKKCLYFAH</sequence>
<accession>A0A0B7INW5</accession>
<name>A0A0B7INW5_9FLAO</name>
<dbReference type="AlphaFoldDB" id="A0A0B7INW5"/>
<dbReference type="EMBL" id="CDOL01000235">
    <property type="protein sequence ID" value="CEN53550.1"/>
    <property type="molecule type" value="Genomic_DNA"/>
</dbReference>
<organism evidence="1 2">
    <name type="scientific">Capnocytophaga canis</name>
    <dbReference type="NCBI Taxonomy" id="1848903"/>
    <lineage>
        <taxon>Bacteria</taxon>
        <taxon>Pseudomonadati</taxon>
        <taxon>Bacteroidota</taxon>
        <taxon>Flavobacteriia</taxon>
        <taxon>Flavobacteriales</taxon>
        <taxon>Flavobacteriaceae</taxon>
        <taxon>Capnocytophaga</taxon>
    </lineage>
</organism>
<dbReference type="RefSeq" id="WP_042008390.1">
    <property type="nucleotide sequence ID" value="NZ_CDOL01000235.1"/>
</dbReference>
<evidence type="ECO:0000313" key="1">
    <source>
        <dbReference type="EMBL" id="CEN53550.1"/>
    </source>
</evidence>
<dbReference type="OrthoDB" id="9798107at2"/>
<reference evidence="1 2" key="1">
    <citation type="submission" date="2015-01" db="EMBL/GenBank/DDBJ databases">
        <authorList>
            <person name="Xiang T."/>
            <person name="Song Y."/>
            <person name="Huang L."/>
            <person name="Wang B."/>
            <person name="Wu P."/>
        </authorList>
    </citation>
    <scope>NUCLEOTIDE SEQUENCE [LARGE SCALE GENOMIC DNA]</scope>
    <source>
        <strain evidence="1 2">CcD93</strain>
    </source>
</reference>
<dbReference type="Proteomes" id="UP000038200">
    <property type="component" value="Unassembled WGS sequence"/>
</dbReference>
<gene>
    <name evidence="1" type="ORF">CCAND93_460028</name>
</gene>
<protein>
    <submittedName>
        <fullName evidence="1">Uncharacterized protein</fullName>
    </submittedName>
</protein>